<dbReference type="Pfam" id="PF00078">
    <property type="entry name" value="RVT_1"/>
    <property type="match status" value="1"/>
</dbReference>
<evidence type="ECO:0000313" key="3">
    <source>
        <dbReference type="Proteomes" id="UP000243006"/>
    </source>
</evidence>
<proteinExistence type="predicted"/>
<dbReference type="CDD" id="cd01647">
    <property type="entry name" value="RT_LTR"/>
    <property type="match status" value="1"/>
</dbReference>
<gene>
    <name evidence="2" type="ORF">D917_09315</name>
</gene>
<dbReference type="InterPro" id="IPR000477">
    <property type="entry name" value="RT_dom"/>
</dbReference>
<evidence type="ECO:0000259" key="1">
    <source>
        <dbReference type="Pfam" id="PF00078"/>
    </source>
</evidence>
<dbReference type="InterPro" id="IPR043128">
    <property type="entry name" value="Rev_trsase/Diguanyl_cyclase"/>
</dbReference>
<dbReference type="EMBL" id="LVZM01013317">
    <property type="protein sequence ID" value="OUC44131.1"/>
    <property type="molecule type" value="Genomic_DNA"/>
</dbReference>
<dbReference type="Gene3D" id="3.10.10.10">
    <property type="entry name" value="HIV Type 1 Reverse Transcriptase, subunit A, domain 1"/>
    <property type="match status" value="1"/>
</dbReference>
<sequence>LRTQNDVCAEFPEVFEDGLGHCTKVKAHVELKDGVVPVFRKPFPLAFAMHDAVEKELERYVDMGVLTPIDRSAWAASIVTIPICADFSTGLNDRLMVDSYPIPRPEDLYQALRGGKTFTKLDLSEAYLQVELDEESKKILVINTHKGLYHYNRLPFSVASAPAIFQKVMVTMLAGIP</sequence>
<accession>A0A1Y3EGE1</accession>
<name>A0A1Y3EGE1_9BILA</name>
<dbReference type="Proteomes" id="UP000243006">
    <property type="component" value="Unassembled WGS sequence"/>
</dbReference>
<organism evidence="2 3">
    <name type="scientific">Trichinella nativa</name>
    <dbReference type="NCBI Taxonomy" id="6335"/>
    <lineage>
        <taxon>Eukaryota</taxon>
        <taxon>Metazoa</taxon>
        <taxon>Ecdysozoa</taxon>
        <taxon>Nematoda</taxon>
        <taxon>Enoplea</taxon>
        <taxon>Dorylaimia</taxon>
        <taxon>Trichinellida</taxon>
        <taxon>Trichinellidae</taxon>
        <taxon>Trichinella</taxon>
    </lineage>
</organism>
<dbReference type="Gene3D" id="3.30.70.270">
    <property type="match status" value="1"/>
</dbReference>
<protein>
    <recommendedName>
        <fullName evidence="1">Reverse transcriptase domain-containing protein</fullName>
    </recommendedName>
</protein>
<dbReference type="PANTHER" id="PTHR37984:SF5">
    <property type="entry name" value="PROTEIN NYNRIN-LIKE"/>
    <property type="match status" value="1"/>
</dbReference>
<dbReference type="InterPro" id="IPR050951">
    <property type="entry name" value="Retrovirus_Pol_polyprotein"/>
</dbReference>
<dbReference type="PANTHER" id="PTHR37984">
    <property type="entry name" value="PROTEIN CBG26694"/>
    <property type="match status" value="1"/>
</dbReference>
<dbReference type="InterPro" id="IPR043502">
    <property type="entry name" value="DNA/RNA_pol_sf"/>
</dbReference>
<feature type="non-terminal residue" evidence="2">
    <location>
        <position position="1"/>
    </location>
</feature>
<feature type="domain" description="Reverse transcriptase" evidence="1">
    <location>
        <begin position="96"/>
        <end position="175"/>
    </location>
</feature>
<comment type="caution">
    <text evidence="2">The sequence shown here is derived from an EMBL/GenBank/DDBJ whole genome shotgun (WGS) entry which is preliminary data.</text>
</comment>
<reference evidence="2 3" key="1">
    <citation type="submission" date="2015-04" db="EMBL/GenBank/DDBJ databases">
        <title>Draft genome of the roundworm Trichinella nativa.</title>
        <authorList>
            <person name="Mitreva M."/>
        </authorList>
    </citation>
    <scope>NUCLEOTIDE SEQUENCE [LARGE SCALE GENOMIC DNA]</scope>
    <source>
        <strain evidence="2 3">ISS45</strain>
    </source>
</reference>
<feature type="non-terminal residue" evidence="2">
    <location>
        <position position="177"/>
    </location>
</feature>
<dbReference type="SUPFAM" id="SSF56672">
    <property type="entry name" value="DNA/RNA polymerases"/>
    <property type="match status" value="1"/>
</dbReference>
<evidence type="ECO:0000313" key="2">
    <source>
        <dbReference type="EMBL" id="OUC44131.1"/>
    </source>
</evidence>
<dbReference type="AlphaFoldDB" id="A0A1Y3EGE1"/>